<accession>A0A182MM25</accession>
<feature type="domain" description="MADF" evidence="2">
    <location>
        <begin position="30"/>
        <end position="111"/>
    </location>
</feature>
<dbReference type="EMBL" id="AXCM01003677">
    <property type="status" value="NOT_ANNOTATED_CDS"/>
    <property type="molecule type" value="Genomic_DNA"/>
</dbReference>
<evidence type="ECO:0000313" key="4">
    <source>
        <dbReference type="Proteomes" id="UP000075883"/>
    </source>
</evidence>
<name>A0A182MM25_9DIPT</name>
<dbReference type="Proteomes" id="UP000075883">
    <property type="component" value="Unassembled WGS sequence"/>
</dbReference>
<protein>
    <recommendedName>
        <fullName evidence="2">MADF domain-containing protein</fullName>
    </recommendedName>
</protein>
<dbReference type="Pfam" id="PF10545">
    <property type="entry name" value="MADF_DNA_bdg"/>
    <property type="match status" value="1"/>
</dbReference>
<sequence length="300" mass="34346">MANQPAASKKHKGDTTVRGWNISTTEGTSRFIKLVEKHPELLVRLSLERLLPAWEKLVPVTGISAREMAGKWKRLCERYRSELRREMNATTKYNATWVHFQEMDFARKIEKKRIRTHRGDTCNNTAINVTRIKVEPSSPSKLATPRVLVVSEPGNPYRADLNNTTPKVVEIRPSQKSLIKNFIPIEKVMIPVKRPIALTKQNIIQDLQLQAGRIITTRKQPVHRIPIQNLSDAGISNAPDNDYDFLMIRIYPLLSALPPHLKRVCYEKMQNFIVNLYKTVNQTARQKPTTGFCALHNPQA</sequence>
<dbReference type="AlphaFoldDB" id="A0A182MM25"/>
<organism evidence="3 4">
    <name type="scientific">Anopheles culicifacies</name>
    <dbReference type="NCBI Taxonomy" id="139723"/>
    <lineage>
        <taxon>Eukaryota</taxon>
        <taxon>Metazoa</taxon>
        <taxon>Ecdysozoa</taxon>
        <taxon>Arthropoda</taxon>
        <taxon>Hexapoda</taxon>
        <taxon>Insecta</taxon>
        <taxon>Pterygota</taxon>
        <taxon>Neoptera</taxon>
        <taxon>Endopterygota</taxon>
        <taxon>Diptera</taxon>
        <taxon>Nematocera</taxon>
        <taxon>Culicoidea</taxon>
        <taxon>Culicidae</taxon>
        <taxon>Anophelinae</taxon>
        <taxon>Anopheles</taxon>
        <taxon>culicifacies species complex</taxon>
    </lineage>
</organism>
<dbReference type="InterPro" id="IPR006578">
    <property type="entry name" value="MADF-dom"/>
</dbReference>
<reference evidence="3" key="2">
    <citation type="submission" date="2020-05" db="UniProtKB">
        <authorList>
            <consortium name="EnsemblMetazoa"/>
        </authorList>
    </citation>
    <scope>IDENTIFICATION</scope>
    <source>
        <strain evidence="3">A-37</strain>
    </source>
</reference>
<dbReference type="STRING" id="139723.A0A182MM25"/>
<dbReference type="VEuPathDB" id="VectorBase:ACUA021536"/>
<evidence type="ECO:0000259" key="2">
    <source>
        <dbReference type="PROSITE" id="PS51029"/>
    </source>
</evidence>
<dbReference type="SMART" id="SM00595">
    <property type="entry name" value="MADF"/>
    <property type="match status" value="1"/>
</dbReference>
<dbReference type="EnsemblMetazoa" id="ACUA021536-RA">
    <property type="protein sequence ID" value="ACUA021536-PA"/>
    <property type="gene ID" value="ACUA021536"/>
</dbReference>
<dbReference type="PROSITE" id="PS51029">
    <property type="entry name" value="MADF"/>
    <property type="match status" value="1"/>
</dbReference>
<keyword evidence="4" id="KW-1185">Reference proteome</keyword>
<feature type="region of interest" description="Disordered" evidence="1">
    <location>
        <begin position="1"/>
        <end position="20"/>
    </location>
</feature>
<evidence type="ECO:0000313" key="3">
    <source>
        <dbReference type="EnsemblMetazoa" id="ACUA021536-PA"/>
    </source>
</evidence>
<evidence type="ECO:0000256" key="1">
    <source>
        <dbReference type="SAM" id="MobiDB-lite"/>
    </source>
</evidence>
<proteinExistence type="predicted"/>
<reference evidence="4" key="1">
    <citation type="submission" date="2013-09" db="EMBL/GenBank/DDBJ databases">
        <title>The Genome Sequence of Anopheles culicifacies species A.</title>
        <authorList>
            <consortium name="The Broad Institute Genomics Platform"/>
            <person name="Neafsey D.E."/>
            <person name="Besansky N."/>
            <person name="Howell P."/>
            <person name="Walton C."/>
            <person name="Young S.K."/>
            <person name="Zeng Q."/>
            <person name="Gargeya S."/>
            <person name="Fitzgerald M."/>
            <person name="Haas B."/>
            <person name="Abouelleil A."/>
            <person name="Allen A.W."/>
            <person name="Alvarado L."/>
            <person name="Arachchi H.M."/>
            <person name="Berlin A.M."/>
            <person name="Chapman S.B."/>
            <person name="Gainer-Dewar J."/>
            <person name="Goldberg J."/>
            <person name="Griggs A."/>
            <person name="Gujja S."/>
            <person name="Hansen M."/>
            <person name="Howarth C."/>
            <person name="Imamovic A."/>
            <person name="Ireland A."/>
            <person name="Larimer J."/>
            <person name="McCowan C."/>
            <person name="Murphy C."/>
            <person name="Pearson M."/>
            <person name="Poon T.W."/>
            <person name="Priest M."/>
            <person name="Roberts A."/>
            <person name="Saif S."/>
            <person name="Shea T."/>
            <person name="Sisk P."/>
            <person name="Sykes S."/>
            <person name="Wortman J."/>
            <person name="Nusbaum C."/>
            <person name="Birren B."/>
        </authorList>
    </citation>
    <scope>NUCLEOTIDE SEQUENCE [LARGE SCALE GENOMIC DNA]</scope>
    <source>
        <strain evidence="4">A-37</strain>
    </source>
</reference>